<organism evidence="1 2">
    <name type="scientific">Muribaculum gordoncarteri</name>
    <dbReference type="NCBI Taxonomy" id="2530390"/>
    <lineage>
        <taxon>Bacteria</taxon>
        <taxon>Pseudomonadati</taxon>
        <taxon>Bacteroidota</taxon>
        <taxon>Bacteroidia</taxon>
        <taxon>Bacteroidales</taxon>
        <taxon>Muribaculaceae</taxon>
        <taxon>Muribaculum</taxon>
    </lineage>
</organism>
<gene>
    <name evidence="1" type="ORF">E7746_02930</name>
</gene>
<reference evidence="1 2" key="1">
    <citation type="submission" date="2019-02" db="EMBL/GenBank/DDBJ databases">
        <title>Isolation and identification of novel species under the genus Muribaculum.</title>
        <authorList>
            <person name="Miyake S."/>
            <person name="Ding Y."/>
            <person name="Low A."/>
            <person name="Soh M."/>
            <person name="Seedorf H."/>
        </authorList>
    </citation>
    <scope>NUCLEOTIDE SEQUENCE [LARGE SCALE GENOMIC DNA]</scope>
    <source>
        <strain evidence="1 2">TLL-A4</strain>
    </source>
</reference>
<dbReference type="Proteomes" id="UP000297031">
    <property type="component" value="Chromosome"/>
</dbReference>
<sequence>MGTINTSDIIFATLFQHGRQVVTLRLSGLSSFSDIIRQVRRASAGCIGLVTLHLRNCTQGWSGNRPIMMRGCDVAPVQLSLF</sequence>
<evidence type="ECO:0000313" key="1">
    <source>
        <dbReference type="EMBL" id="QCD34905.1"/>
    </source>
</evidence>
<dbReference type="EMBL" id="CP039393">
    <property type="protein sequence ID" value="QCD34905.1"/>
    <property type="molecule type" value="Genomic_DNA"/>
</dbReference>
<name>A0A4P7VMI4_9BACT</name>
<dbReference type="OrthoDB" id="1098784at2"/>
<protein>
    <submittedName>
        <fullName evidence="1">Uncharacterized protein</fullName>
    </submittedName>
</protein>
<evidence type="ECO:0000313" key="2">
    <source>
        <dbReference type="Proteomes" id="UP000297031"/>
    </source>
</evidence>
<dbReference type="RefSeq" id="WP_123396121.1">
    <property type="nucleotide sequence ID" value="NZ_CANQMU010000013.1"/>
</dbReference>
<dbReference type="AlphaFoldDB" id="A0A4P7VMI4"/>
<keyword evidence="2" id="KW-1185">Reference proteome</keyword>
<accession>A0A4P7VMI4</accession>
<proteinExistence type="predicted"/>
<dbReference type="KEGG" id="mgod:E7746_02930"/>